<sequence length="125" mass="14410">MRRTDNFLWDLNHNGQYTVRSGYNILKKLWTTKQSFKASTSGQEQGLWKKNNLQVEKILFESDCMKLIQAIKSQDHIAEIEAYLEDIGELKKELPESGFLWVPRESNLFAHEAARLAAIGELNPS</sequence>
<dbReference type="InterPro" id="IPR002156">
    <property type="entry name" value="RNaseH_domain"/>
</dbReference>
<gene>
    <name evidence="2" type="ORF">PIB30_006083</name>
</gene>
<dbReference type="InterPro" id="IPR036397">
    <property type="entry name" value="RNaseH_sf"/>
</dbReference>
<keyword evidence="3" id="KW-1185">Reference proteome</keyword>
<proteinExistence type="predicted"/>
<evidence type="ECO:0000313" key="3">
    <source>
        <dbReference type="Proteomes" id="UP001341840"/>
    </source>
</evidence>
<evidence type="ECO:0000313" key="2">
    <source>
        <dbReference type="EMBL" id="MED6167803.1"/>
    </source>
</evidence>
<accession>A0ABU6V624</accession>
<reference evidence="2 3" key="1">
    <citation type="journal article" date="2023" name="Plants (Basel)">
        <title>Bridging the Gap: Combining Genomics and Transcriptomics Approaches to Understand Stylosanthes scabra, an Orphan Legume from the Brazilian Caatinga.</title>
        <authorList>
            <person name="Ferreira-Neto J.R.C."/>
            <person name="da Silva M.D."/>
            <person name="Binneck E."/>
            <person name="de Melo N.F."/>
            <person name="da Silva R.H."/>
            <person name="de Melo A.L.T.M."/>
            <person name="Pandolfi V."/>
            <person name="Bustamante F.O."/>
            <person name="Brasileiro-Vidal A.C."/>
            <person name="Benko-Iseppon A.M."/>
        </authorList>
    </citation>
    <scope>NUCLEOTIDE SEQUENCE [LARGE SCALE GENOMIC DNA]</scope>
    <source>
        <tissue evidence="2">Leaves</tissue>
    </source>
</reference>
<dbReference type="EMBL" id="JASCZI010151047">
    <property type="protein sequence ID" value="MED6167803.1"/>
    <property type="molecule type" value="Genomic_DNA"/>
</dbReference>
<name>A0ABU6V624_9FABA</name>
<dbReference type="Pfam" id="PF13456">
    <property type="entry name" value="RVT_3"/>
    <property type="match status" value="1"/>
</dbReference>
<dbReference type="Gene3D" id="3.30.420.10">
    <property type="entry name" value="Ribonuclease H-like superfamily/Ribonuclease H"/>
    <property type="match status" value="1"/>
</dbReference>
<protein>
    <recommendedName>
        <fullName evidence="1">RNase H type-1 domain-containing protein</fullName>
    </recommendedName>
</protein>
<organism evidence="2 3">
    <name type="scientific">Stylosanthes scabra</name>
    <dbReference type="NCBI Taxonomy" id="79078"/>
    <lineage>
        <taxon>Eukaryota</taxon>
        <taxon>Viridiplantae</taxon>
        <taxon>Streptophyta</taxon>
        <taxon>Embryophyta</taxon>
        <taxon>Tracheophyta</taxon>
        <taxon>Spermatophyta</taxon>
        <taxon>Magnoliopsida</taxon>
        <taxon>eudicotyledons</taxon>
        <taxon>Gunneridae</taxon>
        <taxon>Pentapetalae</taxon>
        <taxon>rosids</taxon>
        <taxon>fabids</taxon>
        <taxon>Fabales</taxon>
        <taxon>Fabaceae</taxon>
        <taxon>Papilionoideae</taxon>
        <taxon>50 kb inversion clade</taxon>
        <taxon>dalbergioids sensu lato</taxon>
        <taxon>Dalbergieae</taxon>
        <taxon>Pterocarpus clade</taxon>
        <taxon>Stylosanthes</taxon>
    </lineage>
</organism>
<comment type="caution">
    <text evidence="2">The sequence shown here is derived from an EMBL/GenBank/DDBJ whole genome shotgun (WGS) entry which is preliminary data.</text>
</comment>
<feature type="domain" description="RNase H type-1" evidence="1">
    <location>
        <begin position="27"/>
        <end position="116"/>
    </location>
</feature>
<evidence type="ECO:0000259" key="1">
    <source>
        <dbReference type="Pfam" id="PF13456"/>
    </source>
</evidence>
<dbReference type="Proteomes" id="UP001341840">
    <property type="component" value="Unassembled WGS sequence"/>
</dbReference>